<name>A0A484L9J1_9ASTE</name>
<evidence type="ECO:0000313" key="2">
    <source>
        <dbReference type="Proteomes" id="UP000595140"/>
    </source>
</evidence>
<proteinExistence type="predicted"/>
<dbReference type="EMBL" id="OOIL02001129">
    <property type="protein sequence ID" value="VFQ73009.1"/>
    <property type="molecule type" value="Genomic_DNA"/>
</dbReference>
<keyword evidence="2" id="KW-1185">Reference proteome</keyword>
<accession>A0A484L9J1</accession>
<gene>
    <name evidence="1" type="ORF">CCAM_LOCUS14785</name>
</gene>
<protein>
    <submittedName>
        <fullName evidence="1">Uncharacterized protein</fullName>
    </submittedName>
</protein>
<dbReference type="AlphaFoldDB" id="A0A484L9J1"/>
<sequence>MASSGGFLTDSREANRRAMITYFVEIVPRRHAEPKERPGFPLECPRGLCKLPILPLGPAEARGVGGLMMGRNPVGGPTEPFTPLRVRHSENTQVWAGPWSQARLTLDQT</sequence>
<evidence type="ECO:0000313" key="1">
    <source>
        <dbReference type="EMBL" id="VFQ73009.1"/>
    </source>
</evidence>
<dbReference type="Proteomes" id="UP000595140">
    <property type="component" value="Unassembled WGS sequence"/>
</dbReference>
<organism evidence="1 2">
    <name type="scientific">Cuscuta campestris</name>
    <dbReference type="NCBI Taxonomy" id="132261"/>
    <lineage>
        <taxon>Eukaryota</taxon>
        <taxon>Viridiplantae</taxon>
        <taxon>Streptophyta</taxon>
        <taxon>Embryophyta</taxon>
        <taxon>Tracheophyta</taxon>
        <taxon>Spermatophyta</taxon>
        <taxon>Magnoliopsida</taxon>
        <taxon>eudicotyledons</taxon>
        <taxon>Gunneridae</taxon>
        <taxon>Pentapetalae</taxon>
        <taxon>asterids</taxon>
        <taxon>lamiids</taxon>
        <taxon>Solanales</taxon>
        <taxon>Convolvulaceae</taxon>
        <taxon>Cuscuteae</taxon>
        <taxon>Cuscuta</taxon>
        <taxon>Cuscuta subgen. Grammica</taxon>
        <taxon>Cuscuta sect. Cleistogrammica</taxon>
    </lineage>
</organism>
<reference evidence="1 2" key="1">
    <citation type="submission" date="2018-04" db="EMBL/GenBank/DDBJ databases">
        <authorList>
            <person name="Vogel A."/>
        </authorList>
    </citation>
    <scope>NUCLEOTIDE SEQUENCE [LARGE SCALE GENOMIC DNA]</scope>
</reference>